<name>A0A5C6AUU6_9BACT</name>
<protein>
    <submittedName>
        <fullName evidence="3">Oxidoreductase family, NAD-binding Rossmann fold</fullName>
    </submittedName>
</protein>
<proteinExistence type="predicted"/>
<evidence type="ECO:0000256" key="1">
    <source>
        <dbReference type="SAM" id="SignalP"/>
    </source>
</evidence>
<dbReference type="RefSeq" id="WP_231602542.1">
    <property type="nucleotide sequence ID" value="NZ_SJPM01000001.1"/>
</dbReference>
<comment type="caution">
    <text evidence="3">The sequence shown here is derived from an EMBL/GenBank/DDBJ whole genome shotgun (WGS) entry which is preliminary data.</text>
</comment>
<dbReference type="AlphaFoldDB" id="A0A5C6AUU6"/>
<dbReference type="SUPFAM" id="SSF51735">
    <property type="entry name" value="NAD(P)-binding Rossmann-fold domains"/>
    <property type="match status" value="1"/>
</dbReference>
<keyword evidence="1" id="KW-0732">Signal</keyword>
<dbReference type="PANTHER" id="PTHR43818:SF9">
    <property type="entry name" value="HYPOTHETICAL OXIDOREDUCTASE"/>
    <property type="match status" value="1"/>
</dbReference>
<feature type="signal peptide" evidence="1">
    <location>
        <begin position="1"/>
        <end position="27"/>
    </location>
</feature>
<evidence type="ECO:0000313" key="4">
    <source>
        <dbReference type="Proteomes" id="UP000316213"/>
    </source>
</evidence>
<sequence length="346" mass="37611" precursor="true">MLKQLSKFSCILIWVTMMVASGSFISADEKETPEIRVGVIGLDTSHVPAFTKAFHHPSDDNMRGFRVVAAYPYGSREIESSFSRIPEYTAKVQEMGVDVVESIDDLLGRVDCVLLETNDGRPHLEQALKVFAAGKPVFIDKPTGSNLGEVVAIFRAAEHYGVPMFSASSLRFGRNTRAIRGGSIGRVLGCDTYSPCSIEPSHVDLFWYGIHGVEMLFTCMGPGCESVQHKSLGDTEFATGIWTENRIGTFRGMRGNRPGYGGTAFGETGTAPAGPYDGYEPLVAKIAQFFRDGEPPVAPEETIQIYAFMQAAMESKNRGGESVTIAEVMQAAQAEADQLLDGRLGK</sequence>
<dbReference type="GO" id="GO:0000166">
    <property type="term" value="F:nucleotide binding"/>
    <property type="evidence" value="ECO:0007669"/>
    <property type="project" value="InterPro"/>
</dbReference>
<feature type="chain" id="PRO_5022740821" evidence="1">
    <location>
        <begin position="28"/>
        <end position="346"/>
    </location>
</feature>
<dbReference type="EMBL" id="SJPM01000001">
    <property type="protein sequence ID" value="TWU03368.1"/>
    <property type="molecule type" value="Genomic_DNA"/>
</dbReference>
<organism evidence="3 4">
    <name type="scientific">Neorhodopirellula pilleata</name>
    <dbReference type="NCBI Taxonomy" id="2714738"/>
    <lineage>
        <taxon>Bacteria</taxon>
        <taxon>Pseudomonadati</taxon>
        <taxon>Planctomycetota</taxon>
        <taxon>Planctomycetia</taxon>
        <taxon>Pirellulales</taxon>
        <taxon>Pirellulaceae</taxon>
        <taxon>Neorhodopirellula</taxon>
    </lineage>
</organism>
<evidence type="ECO:0000259" key="2">
    <source>
        <dbReference type="Pfam" id="PF01408"/>
    </source>
</evidence>
<dbReference type="PANTHER" id="PTHR43818">
    <property type="entry name" value="BCDNA.GH03377"/>
    <property type="match status" value="1"/>
</dbReference>
<keyword evidence="4" id="KW-1185">Reference proteome</keyword>
<dbReference type="InterPro" id="IPR050463">
    <property type="entry name" value="Gfo/Idh/MocA_oxidrdct_glycsds"/>
</dbReference>
<feature type="domain" description="Gfo/Idh/MocA-like oxidoreductase N-terminal" evidence="2">
    <location>
        <begin position="35"/>
        <end position="164"/>
    </location>
</feature>
<dbReference type="Pfam" id="PF01408">
    <property type="entry name" value="GFO_IDH_MocA"/>
    <property type="match status" value="1"/>
</dbReference>
<accession>A0A5C6AUU6</accession>
<reference evidence="3 4" key="1">
    <citation type="submission" date="2019-02" db="EMBL/GenBank/DDBJ databases">
        <title>Deep-cultivation of Planctomycetes and their phenomic and genomic characterization uncovers novel biology.</title>
        <authorList>
            <person name="Wiegand S."/>
            <person name="Jogler M."/>
            <person name="Boedeker C."/>
            <person name="Pinto D."/>
            <person name="Vollmers J."/>
            <person name="Rivas-Marin E."/>
            <person name="Kohn T."/>
            <person name="Peeters S.H."/>
            <person name="Heuer A."/>
            <person name="Rast P."/>
            <person name="Oberbeckmann S."/>
            <person name="Bunk B."/>
            <person name="Jeske O."/>
            <person name="Meyerdierks A."/>
            <person name="Storesund J.E."/>
            <person name="Kallscheuer N."/>
            <person name="Luecker S."/>
            <person name="Lage O.M."/>
            <person name="Pohl T."/>
            <person name="Merkel B.J."/>
            <person name="Hornburger P."/>
            <person name="Mueller R.-W."/>
            <person name="Bruemmer F."/>
            <person name="Labrenz M."/>
            <person name="Spormann A.M."/>
            <person name="Op Den Camp H."/>
            <person name="Overmann J."/>
            <person name="Amann R."/>
            <person name="Jetten M.S.M."/>
            <person name="Mascher T."/>
            <person name="Medema M.H."/>
            <person name="Devos D.P."/>
            <person name="Kaster A.-K."/>
            <person name="Ovreas L."/>
            <person name="Rohde M."/>
            <person name="Galperin M.Y."/>
            <person name="Jogler C."/>
        </authorList>
    </citation>
    <scope>NUCLEOTIDE SEQUENCE [LARGE SCALE GENOMIC DNA]</scope>
    <source>
        <strain evidence="3 4">Pla100</strain>
    </source>
</reference>
<evidence type="ECO:0000313" key="3">
    <source>
        <dbReference type="EMBL" id="TWU03368.1"/>
    </source>
</evidence>
<dbReference type="InterPro" id="IPR036291">
    <property type="entry name" value="NAD(P)-bd_dom_sf"/>
</dbReference>
<dbReference type="Proteomes" id="UP000316213">
    <property type="component" value="Unassembled WGS sequence"/>
</dbReference>
<gene>
    <name evidence="3" type="ORF">Pla100_02880</name>
</gene>
<dbReference type="Gene3D" id="3.40.50.720">
    <property type="entry name" value="NAD(P)-binding Rossmann-like Domain"/>
    <property type="match status" value="1"/>
</dbReference>
<dbReference type="InterPro" id="IPR000683">
    <property type="entry name" value="Gfo/Idh/MocA-like_OxRdtase_N"/>
</dbReference>